<dbReference type="OMA" id="EGLMAMF"/>
<feature type="domain" description="U3 small nucleolar RNA-associated protein 20 C-terminal" evidence="4">
    <location>
        <begin position="2263"/>
        <end position="2643"/>
    </location>
</feature>
<dbReference type="Pfam" id="PF07539">
    <property type="entry name" value="UTP20_N"/>
    <property type="match status" value="1"/>
</dbReference>
<reference evidence="6" key="3">
    <citation type="submission" date="2015-06" db="UniProtKB">
        <authorList>
            <consortium name="EnsemblMetazoa"/>
        </authorList>
    </citation>
    <scope>IDENTIFICATION</scope>
</reference>
<evidence type="ECO:0000259" key="4">
    <source>
        <dbReference type="Pfam" id="PF23099"/>
    </source>
</evidence>
<dbReference type="Gene3D" id="1.25.10.10">
    <property type="entry name" value="Leucine-rich Repeat Variant"/>
    <property type="match status" value="1"/>
</dbReference>
<dbReference type="InterPro" id="IPR016024">
    <property type="entry name" value="ARM-type_fold"/>
</dbReference>
<protein>
    <submittedName>
        <fullName evidence="5 6">Uncharacterized protein</fullName>
    </submittedName>
</protein>
<dbReference type="EMBL" id="AMQN01004548">
    <property type="status" value="NOT_ANNOTATED_CDS"/>
    <property type="molecule type" value="Genomic_DNA"/>
</dbReference>
<evidence type="ECO:0000313" key="5">
    <source>
        <dbReference type="EMBL" id="ELU15362.1"/>
    </source>
</evidence>
<dbReference type="EMBL" id="KB293809">
    <property type="protein sequence ID" value="ELU15362.1"/>
    <property type="molecule type" value="Genomic_DNA"/>
</dbReference>
<feature type="region of interest" description="Disordered" evidence="1">
    <location>
        <begin position="1637"/>
        <end position="1662"/>
    </location>
</feature>
<evidence type="ECO:0000259" key="3">
    <source>
        <dbReference type="Pfam" id="PF20416"/>
    </source>
</evidence>
<dbReference type="SUPFAM" id="SSF48371">
    <property type="entry name" value="ARM repeat"/>
    <property type="match status" value="2"/>
</dbReference>
<dbReference type="InterPro" id="IPR052575">
    <property type="entry name" value="SSU_processome_comp_20"/>
</dbReference>
<dbReference type="InterPro" id="IPR011430">
    <property type="entry name" value="UTP20_N"/>
</dbReference>
<evidence type="ECO:0000256" key="1">
    <source>
        <dbReference type="SAM" id="MobiDB-lite"/>
    </source>
</evidence>
<reference evidence="5 7" key="2">
    <citation type="journal article" date="2013" name="Nature">
        <title>Insights into bilaterian evolution from three spiralian genomes.</title>
        <authorList>
            <person name="Simakov O."/>
            <person name="Marletaz F."/>
            <person name="Cho S.J."/>
            <person name="Edsinger-Gonzales E."/>
            <person name="Havlak P."/>
            <person name="Hellsten U."/>
            <person name="Kuo D.H."/>
            <person name="Larsson T."/>
            <person name="Lv J."/>
            <person name="Arendt D."/>
            <person name="Savage R."/>
            <person name="Osoegawa K."/>
            <person name="de Jong P."/>
            <person name="Grimwood J."/>
            <person name="Chapman J.A."/>
            <person name="Shapiro H."/>
            <person name="Aerts A."/>
            <person name="Otillar R.P."/>
            <person name="Terry A.Y."/>
            <person name="Boore J.L."/>
            <person name="Grigoriev I.V."/>
            <person name="Lindberg D.R."/>
            <person name="Seaver E.C."/>
            <person name="Weisblat D.A."/>
            <person name="Putnam N.H."/>
            <person name="Rokhsar D.S."/>
        </authorList>
    </citation>
    <scope>NUCLEOTIDE SEQUENCE</scope>
    <source>
        <strain evidence="5 7">I ESC-2004</strain>
    </source>
</reference>
<keyword evidence="7" id="KW-1185">Reference proteome</keyword>
<dbReference type="Proteomes" id="UP000014760">
    <property type="component" value="Unassembled WGS sequence"/>
</dbReference>
<proteinExistence type="predicted"/>
<dbReference type="STRING" id="283909.R7VA13"/>
<dbReference type="EnsemblMetazoa" id="CapteT223374">
    <property type="protein sequence ID" value="CapteP223374"/>
    <property type="gene ID" value="CapteG223374"/>
</dbReference>
<dbReference type="Pfam" id="PF20416">
    <property type="entry name" value="UTP20"/>
    <property type="match status" value="1"/>
</dbReference>
<dbReference type="HOGENOM" id="CLU_000327_0_1_1"/>
<dbReference type="InterPro" id="IPR011989">
    <property type="entry name" value="ARM-like"/>
</dbReference>
<dbReference type="GO" id="GO:0030686">
    <property type="term" value="C:90S preribosome"/>
    <property type="evidence" value="ECO:0007669"/>
    <property type="project" value="TreeGrafter"/>
</dbReference>
<feature type="compositionally biased region" description="Acidic residues" evidence="1">
    <location>
        <begin position="1643"/>
        <end position="1662"/>
    </location>
</feature>
<feature type="domain" description="U3 small nucleolar RNA-associated protein 20" evidence="3">
    <location>
        <begin position="1715"/>
        <end position="1932"/>
    </location>
</feature>
<evidence type="ECO:0000313" key="7">
    <source>
        <dbReference type="Proteomes" id="UP000014760"/>
    </source>
</evidence>
<feature type="domain" description="U3 small nucleolar RNA-associated protein 20 N-terminal" evidence="2">
    <location>
        <begin position="834"/>
        <end position="1468"/>
    </location>
</feature>
<dbReference type="GO" id="GO:0032040">
    <property type="term" value="C:small-subunit processome"/>
    <property type="evidence" value="ECO:0007669"/>
    <property type="project" value="TreeGrafter"/>
</dbReference>
<gene>
    <name evidence="5" type="ORF">CAPTEDRAFT_223374</name>
</gene>
<feature type="region of interest" description="Disordered" evidence="1">
    <location>
        <begin position="2633"/>
        <end position="2659"/>
    </location>
</feature>
<reference evidence="7" key="1">
    <citation type="submission" date="2012-12" db="EMBL/GenBank/DDBJ databases">
        <authorList>
            <person name="Hellsten U."/>
            <person name="Grimwood J."/>
            <person name="Chapman J.A."/>
            <person name="Shapiro H."/>
            <person name="Aerts A."/>
            <person name="Otillar R.P."/>
            <person name="Terry A.Y."/>
            <person name="Boore J.L."/>
            <person name="Simakov O."/>
            <person name="Marletaz F."/>
            <person name="Cho S.-J."/>
            <person name="Edsinger-Gonzales E."/>
            <person name="Havlak P."/>
            <person name="Kuo D.-H."/>
            <person name="Larsson T."/>
            <person name="Lv J."/>
            <person name="Arendt D."/>
            <person name="Savage R."/>
            <person name="Osoegawa K."/>
            <person name="de Jong P."/>
            <person name="Lindberg D.R."/>
            <person name="Seaver E.C."/>
            <person name="Weisblat D.A."/>
            <person name="Putnam N.H."/>
            <person name="Grigoriev I.V."/>
            <person name="Rokhsar D.S."/>
        </authorList>
    </citation>
    <scope>NUCLEOTIDE SEQUENCE</scope>
    <source>
        <strain evidence="7">I ESC-2004</strain>
    </source>
</reference>
<dbReference type="Pfam" id="PF23099">
    <property type="entry name" value="UTP20_C"/>
    <property type="match status" value="1"/>
</dbReference>
<dbReference type="PANTHER" id="PTHR17695">
    <property type="entry name" value="SMALL SUBUNIT PROCESSOME COMPONENT 20 HOMOLOG"/>
    <property type="match status" value="1"/>
</dbReference>
<evidence type="ECO:0000313" key="6">
    <source>
        <dbReference type="EnsemblMetazoa" id="CapteP223374"/>
    </source>
</evidence>
<sequence>MHKKQAFQTFHERIANVHIDAARKLTKFATTPEDADTFFSEALLKWRELNLTRSFADFQSDIRGEVHTLTQLLHHKNTIIDALQRHLAIPDSLAYQPLLDLVVQLARDLQVDFYPHFESFLKVIVGLLESCHHDPEVLEFAFTTLAYLFKFLWRYMIKDMHNVYRLFSPLLSSTYRTYIVNFAAESFSFLMRKEKNPTELFDFMFAQLQQHPDQSAGVGRLLFEMLRGVRKQFHSCATKVLPILLRCLHDAERGELIHSVLSDMWKSMTSYTDGENCEVVWEAMLNTIKEVHVNKETSSEEKSLHLNRILCLCLILLDKWDGVLLKKPSLLVQAFESKYSPDVIYQFARDIFGLALFEKDALALILAYCQHAFESLPASALNCVALLNDLLLDKVAPNLDVSVACGRQTYVLDFRSACKKQKTKSAGSLSAWMLQRLVTITEQSVTSWDMPLAWSLVHCLPHCKPLDEELCEKTLTSLIKKMHSDLAGSQKLHSLALLNESAISLCQLLENSSAFVAAVPSSLVMDTFSTHPNDVYALRLLDLYLTVMKESSPHSSLLSEASFTKLYDSLKHNLASPQHQIRLLSLHILSLFELKLREPPPDVVVEQRGVFSICLSAEQTPITLHTYREHLSELSRLEQSIVNSNLPVGAYDNVALRYLLGVLYINLTVMWKPIIKLICSYGTGLHGDDFWEVMVPMIDDAAAKSELVLRQKNKEGEEALDEEERVLGQDEAITQIFNRFCSYVANKDERVDHVNYRRLLWKALSDIPAVCEPRSDVICKALFKFLKNEYYLEDAEIAPYQDISRSNPVEDDLNLTADSQVLTPGGKKKKPKRASNQTLVNHLKVFSKFTRPKSVAMEPQLRELYMQLLLHRDDSVQLVALQCLLTYREKFLMPYRERLEGLLDEKKLKDELVQFGIDEDCSVVQPDHRMKLIPILMRILYGRMMNKTGKDTTGKGKTHLRKNLIMRFLAGSRTEEIAIFLDLLFEPFAHYVSDDLNGMVDRISNETDITRVIPLGKQQGVLETIEVVLNRLNRVLDEYETRLLHIITSLNALICTVFTKRDEISPFNISLLKHMRVKAQMRMNEFFIQREDYKYTSNEVNAIFKAVLWPHCDCFFIFQLPRLKLEGTHSPTPILKILLTFSEIPRYLPLLAKCHEDDPTLTPLPYLFELLLAKAVQPSVTAVIMEMIRNMLALDDEQDEEFNQGEVLPIDVGRSCHSAFKSDVPLGTQILMPHVMEVIQYLKVVTQNLAKVRVKKPKLMPMKEVNILSHISRYVTDEQQCSEVILLILPFLSRKVQRVESIELDLLVTALHLMKNAANPQQFLAPMAPLYISVTNRLSRSELCKVLQVIGERDSRYAELADVVSKINAWDLRRLDEPDFVLRIKGFDAIQSHLQNAEQSLHYFQMIVANCFHFLATVDDIALRERASHTLNIIVKSVAKQRENKELFNLIIRENILTEVRVLIKSDNETVRHEILTLLGVLVEHFPECPEIADLNLLRNPEDVEVDFFANIVHIQLTRRSKALIRLSKLLETTPVKTSVLVHYLMPICTTILNSDAYTKHTFLLDAAIEAMEAVCRGLTWSQYSGVLRRYLALLSQSITKQKLMVRVLAAVLNAFHFDLSRSTEVNSRFSSKVIDEQKNAEEQVEEEEEEEEEVKEEEADVEEGSHWVIKCDVHLASRIHLQIAQVILPQLYASLTQKAKTDDAHKKAGVSMYAEDDEILRVPLAIAMVRLLQHLPATTLMVNLPSVLLRVCHFLRSRSQDIRDVARSTLLKILQALGNSYLFYIVKEMCSALTKGYQLHVLSFTVWHLLSQVEDTLQSGDVDSSVALLVQVFNEELFGQVAEEKEVKEANSGIFEAKKSKSYDAYCVLATFISADCLHTLINPLKLVLETTNSYKNVNKATEAMNKIGEGLSRNSGVELAQLMTFIYRLIDESLPLLWAKKSEKKEAPPPDPRLKPPSTFLLKKEAPRGGVKSKTFSKTNMHVMVEFGLKLLHLLFKRDRITGRQQPHLQMLDPFVEVLAQILTCKHSVVITCAIRCLIKMFKMPVPSLRQHIATITNRLFVLVSQYAGAGMAKGDNAMLLTSTFKALTILVKNVDYHQISNEQLEVLLGYAEVDIHDHMRQAVAFNLLKAVISRKFSSDGVTGVIKKLLELSIQSDSQNVRLQSRQVVLHYLLDYPLGNELTKHLEFYIIHLEYQSETGRQSALEMMATLFETFPLKILKRYSALFFVPLASRLVNEASTKCCELVALALKALLKKFSIRRMSLMALGLFVEVENTSFERHLEKLLPHLKLQIQPEKYAQSEEDSENENVLRGYDRQLHQLLTLLLKLCRECSIHCKPKWGEDMKEIWLSIEQHLTHPHAWVRLVSAQLVGFLFGSLDPKEIADNVMQQKKGRKKRKYSENGTSGQLKEYWTEDPVKRLSVLCDGCAKQFASPDLPTEHADQVIKNLVFLAKVLKHLPDEEEVGNPEPSAEELEETEAASLVWLIGKMCREARYEAAKKAKTPTKRSCVLKWMAALAIDLGRERLQTYLPLLLQPIIREFTVTNHAIGESDMFLCNNDLMSDVTEELKALSGEVLDLIKATVGVEVFSREYASANQKLLVKRAERKRERAMEAITNPELFAKRKVKKNLASAKAKKRKMQERLASKGKKRKVEKSS</sequence>
<evidence type="ECO:0000259" key="2">
    <source>
        <dbReference type="Pfam" id="PF07539"/>
    </source>
</evidence>
<dbReference type="FunCoup" id="R7VA13">
    <property type="interactions" value="1597"/>
</dbReference>
<organism evidence="5">
    <name type="scientific">Capitella teleta</name>
    <name type="common">Polychaete worm</name>
    <dbReference type="NCBI Taxonomy" id="283909"/>
    <lineage>
        <taxon>Eukaryota</taxon>
        <taxon>Metazoa</taxon>
        <taxon>Spiralia</taxon>
        <taxon>Lophotrochozoa</taxon>
        <taxon>Annelida</taxon>
        <taxon>Polychaeta</taxon>
        <taxon>Sedentaria</taxon>
        <taxon>Scolecida</taxon>
        <taxon>Capitellidae</taxon>
        <taxon>Capitella</taxon>
    </lineage>
</organism>
<dbReference type="InterPro" id="IPR046523">
    <property type="entry name" value="UTP20_dom"/>
</dbReference>
<name>R7VA13_CAPTE</name>
<dbReference type="PANTHER" id="PTHR17695:SF11">
    <property type="entry name" value="SMALL SUBUNIT PROCESSOME COMPONENT 20 HOMOLOG"/>
    <property type="match status" value="1"/>
</dbReference>
<accession>R7VA13</accession>
<dbReference type="InterPro" id="IPR057525">
    <property type="entry name" value="UTP20_C"/>
</dbReference>
<dbReference type="OrthoDB" id="360653at2759"/>